<sequence length="98" mass="11365">CHQQYSSSHSTPLPKKPYSKMDSKGYSMYEDYENEQYGEYEGDEEEDMGKEDYDDFTKELNQYRRAKEGSSRGRGESFPPLLSQYFSRTTAAVESGDL</sequence>
<feature type="region of interest" description="Disordered" evidence="2">
    <location>
        <begin position="1"/>
        <end position="50"/>
    </location>
</feature>
<reference evidence="4" key="1">
    <citation type="journal article" date="2013" name="Nat. Biotechnol.">
        <title>Chinese hamster genome sequenced from sorted chromosomes.</title>
        <authorList>
            <person name="Brinkrolf K."/>
            <person name="Rupp O."/>
            <person name="Laux H."/>
            <person name="Kollin F."/>
            <person name="Ernst W."/>
            <person name="Linke B."/>
            <person name="Kofler R."/>
            <person name="Romand S."/>
            <person name="Hesse F."/>
            <person name="Budach W.E."/>
            <person name="Galosy S."/>
            <person name="Muller D."/>
            <person name="Noll T."/>
            <person name="Wienberg J."/>
            <person name="Jostock T."/>
            <person name="Leonard M."/>
            <person name="Grillari J."/>
            <person name="Tauch A."/>
            <person name="Goesmann A."/>
            <person name="Helk B."/>
            <person name="Mott J.E."/>
            <person name="Puhler A."/>
            <person name="Borth N."/>
        </authorList>
    </citation>
    <scope>NUCLEOTIDE SEQUENCE [LARGE SCALE GENOMIC DNA]</scope>
    <source>
        <strain evidence="4">17A/GY</strain>
    </source>
</reference>
<dbReference type="EMBL" id="KE690378">
    <property type="protein sequence ID" value="ERE48451.1"/>
    <property type="molecule type" value="Genomic_DNA"/>
</dbReference>
<dbReference type="AlphaFoldDB" id="A0A061HWW9"/>
<feature type="non-terminal residue" evidence="3">
    <location>
        <position position="1"/>
    </location>
</feature>
<dbReference type="PANTHER" id="PTHR13119:SF23">
    <property type="entry name" value="ZINC FINGER CCCH DOMAIN-CONTAINING PROTEIN 4"/>
    <property type="match status" value="1"/>
</dbReference>
<evidence type="ECO:0000256" key="1">
    <source>
        <dbReference type="ARBA" id="ARBA00022737"/>
    </source>
</evidence>
<dbReference type="GO" id="GO:0045892">
    <property type="term" value="P:negative regulation of DNA-templated transcription"/>
    <property type="evidence" value="ECO:0007669"/>
    <property type="project" value="InterPro"/>
</dbReference>
<protein>
    <submittedName>
        <fullName evidence="3">Zinc finger CCCH domain-containing protein 4</fullName>
    </submittedName>
</protein>
<name>A0A061HWW9_CRIGR</name>
<dbReference type="Proteomes" id="UP000030759">
    <property type="component" value="Unassembled WGS sequence"/>
</dbReference>
<gene>
    <name evidence="3" type="ORF">H671_21581</name>
</gene>
<evidence type="ECO:0000313" key="4">
    <source>
        <dbReference type="Proteomes" id="UP000030759"/>
    </source>
</evidence>
<organism evidence="3 4">
    <name type="scientific">Cricetulus griseus</name>
    <name type="common">Chinese hamster</name>
    <name type="synonym">Cricetulus barabensis griseus</name>
    <dbReference type="NCBI Taxonomy" id="10029"/>
    <lineage>
        <taxon>Eukaryota</taxon>
        <taxon>Metazoa</taxon>
        <taxon>Chordata</taxon>
        <taxon>Craniata</taxon>
        <taxon>Vertebrata</taxon>
        <taxon>Euteleostomi</taxon>
        <taxon>Mammalia</taxon>
        <taxon>Eutheria</taxon>
        <taxon>Euarchontoglires</taxon>
        <taxon>Glires</taxon>
        <taxon>Rodentia</taxon>
        <taxon>Myomorpha</taxon>
        <taxon>Muroidea</taxon>
        <taxon>Cricetidae</taxon>
        <taxon>Cricetinae</taxon>
        <taxon>Cricetulus</taxon>
    </lineage>
</organism>
<keyword evidence="1" id="KW-0677">Repeat</keyword>
<feature type="compositionally biased region" description="Polar residues" evidence="2">
    <location>
        <begin position="1"/>
        <end position="11"/>
    </location>
</feature>
<evidence type="ECO:0000313" key="3">
    <source>
        <dbReference type="EMBL" id="ERE48451.1"/>
    </source>
</evidence>
<dbReference type="GO" id="GO:0005634">
    <property type="term" value="C:nucleus"/>
    <property type="evidence" value="ECO:0007669"/>
    <property type="project" value="TreeGrafter"/>
</dbReference>
<dbReference type="PANTHER" id="PTHR13119">
    <property type="entry name" value="ZINC FINGER CCCH DOMAIN-CONTAINING PROTEI"/>
    <property type="match status" value="1"/>
</dbReference>
<dbReference type="GO" id="GO:0003723">
    <property type="term" value="F:RNA binding"/>
    <property type="evidence" value="ECO:0007669"/>
    <property type="project" value="InterPro"/>
</dbReference>
<accession>A0A061HWW9</accession>
<dbReference type="InterPro" id="IPR045124">
    <property type="entry name" value="Su(sable)-like"/>
</dbReference>
<proteinExistence type="predicted"/>
<evidence type="ECO:0000256" key="2">
    <source>
        <dbReference type="SAM" id="MobiDB-lite"/>
    </source>
</evidence>
<feature type="compositionally biased region" description="Acidic residues" evidence="2">
    <location>
        <begin position="30"/>
        <end position="50"/>
    </location>
</feature>